<comment type="caution">
    <text evidence="1">The sequence shown here is derived from an EMBL/GenBank/DDBJ whole genome shotgun (WGS) entry which is preliminary data.</text>
</comment>
<name>A0A1D1VRK4_RAMVA</name>
<dbReference type="AlphaFoldDB" id="A0A1D1VRK4"/>
<dbReference type="EMBL" id="BDGG01000009">
    <property type="protein sequence ID" value="GAV03476.1"/>
    <property type="molecule type" value="Genomic_DNA"/>
</dbReference>
<evidence type="ECO:0000313" key="1">
    <source>
        <dbReference type="EMBL" id="GAV03476.1"/>
    </source>
</evidence>
<protein>
    <submittedName>
        <fullName evidence="1">Uncharacterized protein</fullName>
    </submittedName>
</protein>
<organism evidence="1 2">
    <name type="scientific">Ramazzottius varieornatus</name>
    <name type="common">Water bear</name>
    <name type="synonym">Tardigrade</name>
    <dbReference type="NCBI Taxonomy" id="947166"/>
    <lineage>
        <taxon>Eukaryota</taxon>
        <taxon>Metazoa</taxon>
        <taxon>Ecdysozoa</taxon>
        <taxon>Tardigrada</taxon>
        <taxon>Eutardigrada</taxon>
        <taxon>Parachela</taxon>
        <taxon>Hypsibioidea</taxon>
        <taxon>Ramazzottiidae</taxon>
        <taxon>Ramazzottius</taxon>
    </lineage>
</organism>
<evidence type="ECO:0000313" key="2">
    <source>
        <dbReference type="Proteomes" id="UP000186922"/>
    </source>
</evidence>
<sequence>MIEWSMSSSRHGHFLLSRGSPSDGCSTRLSSMEDVDERVIRELFKIFYGRRAVLRLHLRILQTMMTRPFVPVRESLGFSIFAPFERIINNIRDNTTNIKKHHKSHETSAWTVQHYGLKSHTTVMTVVAVPPSL</sequence>
<accession>A0A1D1VRK4</accession>
<dbReference type="Proteomes" id="UP000186922">
    <property type="component" value="Unassembled WGS sequence"/>
</dbReference>
<reference evidence="1 2" key="1">
    <citation type="journal article" date="2016" name="Nat. Commun.">
        <title>Extremotolerant tardigrade genome and improved radiotolerance of human cultured cells by tardigrade-unique protein.</title>
        <authorList>
            <person name="Hashimoto T."/>
            <person name="Horikawa D.D."/>
            <person name="Saito Y."/>
            <person name="Kuwahara H."/>
            <person name="Kozuka-Hata H."/>
            <person name="Shin-I T."/>
            <person name="Minakuchi Y."/>
            <person name="Ohishi K."/>
            <person name="Motoyama A."/>
            <person name="Aizu T."/>
            <person name="Enomoto A."/>
            <person name="Kondo K."/>
            <person name="Tanaka S."/>
            <person name="Hara Y."/>
            <person name="Koshikawa S."/>
            <person name="Sagara H."/>
            <person name="Miura T."/>
            <person name="Yokobori S."/>
            <person name="Miyagawa K."/>
            <person name="Suzuki Y."/>
            <person name="Kubo T."/>
            <person name="Oyama M."/>
            <person name="Kohara Y."/>
            <person name="Fujiyama A."/>
            <person name="Arakawa K."/>
            <person name="Katayama T."/>
            <person name="Toyoda A."/>
            <person name="Kunieda T."/>
        </authorList>
    </citation>
    <scope>NUCLEOTIDE SEQUENCE [LARGE SCALE GENOMIC DNA]</scope>
    <source>
        <strain evidence="1 2">YOKOZUNA-1</strain>
    </source>
</reference>
<gene>
    <name evidence="1" type="primary">RvY_13895-1</name>
    <name evidence="1" type="synonym">RvY_13895.1</name>
    <name evidence="1" type="ORF">RvY_13895</name>
</gene>
<proteinExistence type="predicted"/>
<keyword evidence="2" id="KW-1185">Reference proteome</keyword>